<dbReference type="InterPro" id="IPR009609">
    <property type="entry name" value="Phosphonate_metab_PhnG"/>
</dbReference>
<dbReference type="Pfam" id="PF06754">
    <property type="entry name" value="PhnG"/>
    <property type="match status" value="1"/>
</dbReference>
<dbReference type="GO" id="GO:0016829">
    <property type="term" value="F:lyase activity"/>
    <property type="evidence" value="ECO:0007669"/>
    <property type="project" value="UniProtKB-KW"/>
</dbReference>
<proteinExistence type="predicted"/>
<accession>A0ABY6ZMM0</accession>
<keyword evidence="1" id="KW-0456">Lyase</keyword>
<gene>
    <name evidence="1" type="primary">phnG</name>
    <name evidence="1" type="ORF">NZD89_12565</name>
</gene>
<protein>
    <submittedName>
        <fullName evidence="1">Phosphonate C-P lyase system protein PhnG</fullName>
    </submittedName>
</protein>
<reference evidence="1" key="1">
    <citation type="submission" date="2022-08" db="EMBL/GenBank/DDBJ databases">
        <title>Alicyclobacillus fastidiosus DSM 17978, complete genome.</title>
        <authorList>
            <person name="Wang Q."/>
            <person name="Cai R."/>
            <person name="Wang Z."/>
        </authorList>
    </citation>
    <scope>NUCLEOTIDE SEQUENCE</scope>
    <source>
        <strain evidence="1">DSM 17978</strain>
    </source>
</reference>
<dbReference type="Proteomes" id="UP001164761">
    <property type="component" value="Chromosome"/>
</dbReference>
<evidence type="ECO:0000313" key="1">
    <source>
        <dbReference type="EMBL" id="WAH44134.1"/>
    </source>
</evidence>
<evidence type="ECO:0000313" key="2">
    <source>
        <dbReference type="Proteomes" id="UP001164761"/>
    </source>
</evidence>
<name>A0ABY6ZMM0_9BACL</name>
<dbReference type="NCBIfam" id="TIGR03293">
    <property type="entry name" value="PhnG_redo"/>
    <property type="match status" value="1"/>
</dbReference>
<dbReference type="EMBL" id="CP104067">
    <property type="protein sequence ID" value="WAH44134.1"/>
    <property type="molecule type" value="Genomic_DNA"/>
</dbReference>
<keyword evidence="2" id="KW-1185">Reference proteome</keyword>
<dbReference type="RefSeq" id="WP_268008030.1">
    <property type="nucleotide sequence ID" value="NZ_BSUT01000001.1"/>
</dbReference>
<sequence length="148" mass="17100">MDTRQRTKILSEISLRELQPWMVQVKRMADIQVIKPPQMGLVMMRAKESVEQEVFNAGEVLVSECAVMVDGQLGYGVITEKDLERVHALAVLDAIFHANNSKWEALQKELDAWLLEQEGQQDESWRRDFAKIQRSLVNFDLLEEVDND</sequence>
<organism evidence="1 2">
    <name type="scientific">Alicyclobacillus fastidiosus</name>
    <dbReference type="NCBI Taxonomy" id="392011"/>
    <lineage>
        <taxon>Bacteria</taxon>
        <taxon>Bacillati</taxon>
        <taxon>Bacillota</taxon>
        <taxon>Bacilli</taxon>
        <taxon>Bacillales</taxon>
        <taxon>Alicyclobacillaceae</taxon>
        <taxon>Alicyclobacillus</taxon>
    </lineage>
</organism>